<proteinExistence type="predicted"/>
<feature type="region of interest" description="Disordered" evidence="1">
    <location>
        <begin position="80"/>
        <end position="103"/>
    </location>
</feature>
<organism evidence="2 3">
    <name type="scientific">Crenobacter caeni</name>
    <dbReference type="NCBI Taxonomy" id="2705474"/>
    <lineage>
        <taxon>Bacteria</taxon>
        <taxon>Pseudomonadati</taxon>
        <taxon>Pseudomonadota</taxon>
        <taxon>Betaproteobacteria</taxon>
        <taxon>Neisseriales</taxon>
        <taxon>Neisseriaceae</taxon>
        <taxon>Crenobacter</taxon>
    </lineage>
</organism>
<dbReference type="EMBL" id="JAAGAA010000013">
    <property type="protein sequence ID" value="NDV13813.1"/>
    <property type="molecule type" value="Genomic_DNA"/>
</dbReference>
<evidence type="ECO:0000313" key="3">
    <source>
        <dbReference type="Proteomes" id="UP000482578"/>
    </source>
</evidence>
<reference evidence="2 3" key="1">
    <citation type="submission" date="2020-02" db="EMBL/GenBank/DDBJ databases">
        <authorList>
            <person name="Yang Z."/>
        </authorList>
    </citation>
    <scope>NUCLEOTIDE SEQUENCE [LARGE SCALE GENOMIC DNA]</scope>
    <source>
        <strain evidence="2 3">HX-7-9</strain>
    </source>
</reference>
<evidence type="ECO:0000313" key="2">
    <source>
        <dbReference type="EMBL" id="NDV13813.1"/>
    </source>
</evidence>
<comment type="caution">
    <text evidence="2">The sequence shown here is derived from an EMBL/GenBank/DDBJ whole genome shotgun (WGS) entry which is preliminary data.</text>
</comment>
<name>A0A6B2KUY0_9NEIS</name>
<feature type="compositionally biased region" description="Pro residues" evidence="1">
    <location>
        <begin position="88"/>
        <end position="98"/>
    </location>
</feature>
<dbReference type="Proteomes" id="UP000482578">
    <property type="component" value="Unassembled WGS sequence"/>
</dbReference>
<sequence>MSALNNLSGQQKADLNLATFLSWVASKTDADYREMVLRGQLSRKEIARECGFAKSVLLQNPRVKDALRTLEAQLRERDILPPVADPAAPVPITDPPNPRAAADKARLKRLEAENAALRAELMALRSQLERYRLMDDVLASTGRLPR</sequence>
<dbReference type="InterPro" id="IPR049841">
    <property type="entry name" value="VPA1267-like"/>
</dbReference>
<accession>A0A6B2KUY0</accession>
<dbReference type="NCBIfam" id="NF040697">
    <property type="entry name" value="VPA1267_fam"/>
    <property type="match status" value="1"/>
</dbReference>
<keyword evidence="3" id="KW-1185">Reference proteome</keyword>
<dbReference type="AlphaFoldDB" id="A0A6B2KUY0"/>
<evidence type="ECO:0000256" key="1">
    <source>
        <dbReference type="SAM" id="MobiDB-lite"/>
    </source>
</evidence>
<gene>
    <name evidence="2" type="ORF">GZH52_13625</name>
</gene>
<protein>
    <submittedName>
        <fullName evidence="2">Uncharacterized protein</fullName>
    </submittedName>
</protein>